<dbReference type="PANTHER" id="PTHR34989:SF1">
    <property type="entry name" value="PROTEIN HDED"/>
    <property type="match status" value="1"/>
</dbReference>
<feature type="region of interest" description="Disordered" evidence="1">
    <location>
        <begin position="1"/>
        <end position="23"/>
    </location>
</feature>
<dbReference type="AlphaFoldDB" id="A0A9Q9MN50"/>
<keyword evidence="2" id="KW-0472">Membrane</keyword>
<dbReference type="KEGG" id="daur:Daura_23675"/>
<gene>
    <name evidence="3" type="ORF">Daura_23675</name>
</gene>
<evidence type="ECO:0000256" key="2">
    <source>
        <dbReference type="SAM" id="Phobius"/>
    </source>
</evidence>
<evidence type="ECO:0000313" key="3">
    <source>
        <dbReference type="EMBL" id="UWZ58901.1"/>
    </source>
</evidence>
<keyword evidence="2" id="KW-1133">Transmembrane helix</keyword>
<feature type="transmembrane region" description="Helical" evidence="2">
    <location>
        <begin position="120"/>
        <end position="141"/>
    </location>
</feature>
<protein>
    <submittedName>
        <fullName evidence="3">DUF308 domain-containing protein</fullName>
    </submittedName>
</protein>
<dbReference type="InterPro" id="IPR052712">
    <property type="entry name" value="Acid_resist_chaperone_HdeD"/>
</dbReference>
<reference evidence="3" key="1">
    <citation type="submission" date="2021-04" db="EMBL/GenBank/DDBJ databases">
        <title>Dactylosporangium aurantiacum NRRL B-8018 full assembly.</title>
        <authorList>
            <person name="Hartkoorn R.C."/>
            <person name="Beaudoing E."/>
            <person name="Hot D."/>
        </authorList>
    </citation>
    <scope>NUCLEOTIDE SEQUENCE</scope>
    <source>
        <strain evidence="3">NRRL B-8018</strain>
    </source>
</reference>
<proteinExistence type="predicted"/>
<evidence type="ECO:0000256" key="1">
    <source>
        <dbReference type="SAM" id="MobiDB-lite"/>
    </source>
</evidence>
<dbReference type="Pfam" id="PF03729">
    <property type="entry name" value="DUF308"/>
    <property type="match status" value="2"/>
</dbReference>
<dbReference type="InterPro" id="IPR005325">
    <property type="entry name" value="DUF308_memb"/>
</dbReference>
<feature type="transmembrane region" description="Helical" evidence="2">
    <location>
        <begin position="93"/>
        <end position="114"/>
    </location>
</feature>
<feature type="transmembrane region" description="Helical" evidence="2">
    <location>
        <begin position="35"/>
        <end position="55"/>
    </location>
</feature>
<organism evidence="3 4">
    <name type="scientific">Dactylosporangium aurantiacum</name>
    <dbReference type="NCBI Taxonomy" id="35754"/>
    <lineage>
        <taxon>Bacteria</taxon>
        <taxon>Bacillati</taxon>
        <taxon>Actinomycetota</taxon>
        <taxon>Actinomycetes</taxon>
        <taxon>Micromonosporales</taxon>
        <taxon>Micromonosporaceae</taxon>
        <taxon>Dactylosporangium</taxon>
    </lineage>
</organism>
<accession>A0A9Q9MN50</accession>
<feature type="transmembrane region" description="Helical" evidence="2">
    <location>
        <begin position="61"/>
        <end position="81"/>
    </location>
</feature>
<name>A0A9Q9MN50_9ACTN</name>
<dbReference type="GO" id="GO:0005886">
    <property type="term" value="C:plasma membrane"/>
    <property type="evidence" value="ECO:0007669"/>
    <property type="project" value="TreeGrafter"/>
</dbReference>
<feature type="transmembrane region" description="Helical" evidence="2">
    <location>
        <begin position="174"/>
        <end position="195"/>
    </location>
</feature>
<keyword evidence="4" id="KW-1185">Reference proteome</keyword>
<feature type="transmembrane region" description="Helical" evidence="2">
    <location>
        <begin position="148"/>
        <end position="168"/>
    </location>
</feature>
<keyword evidence="2" id="KW-0812">Transmembrane</keyword>
<dbReference type="RefSeq" id="WP_033361549.1">
    <property type="nucleotide sequence ID" value="NZ_CP073767.1"/>
</dbReference>
<dbReference type="EMBL" id="CP073767">
    <property type="protein sequence ID" value="UWZ58901.1"/>
    <property type="molecule type" value="Genomic_DNA"/>
</dbReference>
<evidence type="ECO:0000313" key="4">
    <source>
        <dbReference type="Proteomes" id="UP001058003"/>
    </source>
</evidence>
<dbReference type="PANTHER" id="PTHR34989">
    <property type="entry name" value="PROTEIN HDED"/>
    <property type="match status" value="1"/>
</dbReference>
<sequence length="202" mass="21114">MTAIFGHHHHDDPHHAAGRPAKSATGITAVSPRHLLALGAITVVFGIAVLIWPAATLRLLGVLAGIWLIATGATRIIHALRRDRDGHGLTDQVLSGVLGVVLIIGGVACISRTASGVTAVAVILGLAWLLSGVTAVLLGLFARGSTRWWLLGIGAASIVVGLLFLSWPDLSPRSLVLLTGITALILGTGELSFGWQQRHQLR</sequence>
<dbReference type="Proteomes" id="UP001058003">
    <property type="component" value="Chromosome"/>
</dbReference>
<dbReference type="OrthoDB" id="3296605at2"/>